<name>A0A1F5PHK1_9BACT</name>
<dbReference type="Proteomes" id="UP000178377">
    <property type="component" value="Unassembled WGS sequence"/>
</dbReference>
<dbReference type="AlphaFoldDB" id="A0A1F5PHK1"/>
<evidence type="ECO:0000313" key="1">
    <source>
        <dbReference type="EMBL" id="OGE89403.1"/>
    </source>
</evidence>
<accession>A0A1F5PHK1</accession>
<reference evidence="1 2" key="1">
    <citation type="journal article" date="2016" name="Nat. Commun.">
        <title>Thousands of microbial genomes shed light on interconnected biogeochemical processes in an aquifer system.</title>
        <authorList>
            <person name="Anantharaman K."/>
            <person name="Brown C.T."/>
            <person name="Hug L.A."/>
            <person name="Sharon I."/>
            <person name="Castelle C.J."/>
            <person name="Probst A.J."/>
            <person name="Thomas B.C."/>
            <person name="Singh A."/>
            <person name="Wilkins M.J."/>
            <person name="Karaoz U."/>
            <person name="Brodie E.L."/>
            <person name="Williams K.H."/>
            <person name="Hubbard S.S."/>
            <person name="Banfield J.F."/>
        </authorList>
    </citation>
    <scope>NUCLEOTIDE SEQUENCE [LARGE SCALE GENOMIC DNA]</scope>
</reference>
<evidence type="ECO:0008006" key="3">
    <source>
        <dbReference type="Google" id="ProtNLM"/>
    </source>
</evidence>
<organism evidence="1 2">
    <name type="scientific">Candidatus Doudnabacteria bacterium RIFCSPHIGHO2_01_FULL_50_11</name>
    <dbReference type="NCBI Taxonomy" id="1817828"/>
    <lineage>
        <taxon>Bacteria</taxon>
        <taxon>Candidatus Doudnaibacteriota</taxon>
    </lineage>
</organism>
<evidence type="ECO:0000313" key="2">
    <source>
        <dbReference type="Proteomes" id="UP000178377"/>
    </source>
</evidence>
<proteinExistence type="predicted"/>
<comment type="caution">
    <text evidence="1">The sequence shown here is derived from an EMBL/GenBank/DDBJ whole genome shotgun (WGS) entry which is preliminary data.</text>
</comment>
<dbReference type="EMBL" id="MFEO01000021">
    <property type="protein sequence ID" value="OGE89403.1"/>
    <property type="molecule type" value="Genomic_DNA"/>
</dbReference>
<gene>
    <name evidence="1" type="ORF">A2722_00170</name>
</gene>
<protein>
    <recommendedName>
        <fullName evidence="3">Zinc/iron-chelating domain-containing protein</fullName>
    </recommendedName>
</protein>
<sequence length="202" mass="23055">MISKLPQTCDEFKSMVMEVKHSQGLPFVLALYQVMDELSALARPSIQPPLACCATCSFCCHQMVTCTKMEWRVIHEYLIGNGLLRKLVQRLRAGVERWLKYYSSNRGALEQNPFKLHADHKGQACIYLNQKGCCDIYPVRPMDCRIWVSTIKCGPGVTSGARRAIHPWEEWANSWLLEENARSTNQGKSVTPLPHWLATIKF</sequence>